<reference evidence="3 4" key="1">
    <citation type="journal article" date="2016" name="Mol. Biol. Evol.">
        <title>Comparative Genomics of Early-Diverging Mushroom-Forming Fungi Provides Insights into the Origins of Lignocellulose Decay Capabilities.</title>
        <authorList>
            <person name="Nagy L.G."/>
            <person name="Riley R."/>
            <person name="Tritt A."/>
            <person name="Adam C."/>
            <person name="Daum C."/>
            <person name="Floudas D."/>
            <person name="Sun H."/>
            <person name="Yadav J.S."/>
            <person name="Pangilinan J."/>
            <person name="Larsson K.H."/>
            <person name="Matsuura K."/>
            <person name="Barry K."/>
            <person name="Labutti K."/>
            <person name="Kuo R."/>
            <person name="Ohm R.A."/>
            <person name="Bhattacharya S.S."/>
            <person name="Shirouzu T."/>
            <person name="Yoshinaga Y."/>
            <person name="Martin F.M."/>
            <person name="Grigoriev I.V."/>
            <person name="Hibbett D.S."/>
        </authorList>
    </citation>
    <scope>NUCLEOTIDE SEQUENCE [LARGE SCALE GENOMIC DNA]</scope>
    <source>
        <strain evidence="3 4">HHB12029</strain>
    </source>
</reference>
<feature type="region of interest" description="Disordered" evidence="1">
    <location>
        <begin position="32"/>
        <end position="54"/>
    </location>
</feature>
<sequence>MHTSTLKFLALLTTAVAAMAMPVPPDYQASAPAAYNDPTSTTSATASPTPNGPTKRALLLAAEPSSTTSVYPTPTPGTAYEAVQSADAHSYPATSRPMKQADKISQRARLGAANQEFTEAFNDMLYPMMGHKDAEERAVSKYIHVATEDGPATYSLSPRFEDGEMADIFEVLKNLTSEPEDTDDETVHTE</sequence>
<gene>
    <name evidence="3" type="ORF">EXIGLDRAFT_830930</name>
</gene>
<feature type="signal peptide" evidence="2">
    <location>
        <begin position="1"/>
        <end position="20"/>
    </location>
</feature>
<dbReference type="InParanoid" id="A0A165N6B6"/>
<evidence type="ECO:0000256" key="1">
    <source>
        <dbReference type="SAM" id="MobiDB-lite"/>
    </source>
</evidence>
<evidence type="ECO:0000313" key="4">
    <source>
        <dbReference type="Proteomes" id="UP000077266"/>
    </source>
</evidence>
<proteinExistence type="predicted"/>
<dbReference type="EMBL" id="KV425902">
    <property type="protein sequence ID" value="KZW00278.1"/>
    <property type="molecule type" value="Genomic_DNA"/>
</dbReference>
<dbReference type="AlphaFoldDB" id="A0A165N6B6"/>
<evidence type="ECO:0000256" key="2">
    <source>
        <dbReference type="SAM" id="SignalP"/>
    </source>
</evidence>
<keyword evidence="4" id="KW-1185">Reference proteome</keyword>
<feature type="compositionally biased region" description="Low complexity" evidence="1">
    <location>
        <begin position="38"/>
        <end position="49"/>
    </location>
</feature>
<evidence type="ECO:0000313" key="3">
    <source>
        <dbReference type="EMBL" id="KZW00278.1"/>
    </source>
</evidence>
<accession>A0A165N6B6</accession>
<name>A0A165N6B6_EXIGL</name>
<organism evidence="3 4">
    <name type="scientific">Exidia glandulosa HHB12029</name>
    <dbReference type="NCBI Taxonomy" id="1314781"/>
    <lineage>
        <taxon>Eukaryota</taxon>
        <taxon>Fungi</taxon>
        <taxon>Dikarya</taxon>
        <taxon>Basidiomycota</taxon>
        <taxon>Agaricomycotina</taxon>
        <taxon>Agaricomycetes</taxon>
        <taxon>Auriculariales</taxon>
        <taxon>Exidiaceae</taxon>
        <taxon>Exidia</taxon>
    </lineage>
</organism>
<keyword evidence="2" id="KW-0732">Signal</keyword>
<protein>
    <submittedName>
        <fullName evidence="3">Uncharacterized protein</fullName>
    </submittedName>
</protein>
<feature type="chain" id="PRO_5007863001" evidence="2">
    <location>
        <begin position="21"/>
        <end position="190"/>
    </location>
</feature>
<dbReference type="Proteomes" id="UP000077266">
    <property type="component" value="Unassembled WGS sequence"/>
</dbReference>